<evidence type="ECO:0008006" key="4">
    <source>
        <dbReference type="Google" id="ProtNLM"/>
    </source>
</evidence>
<dbReference type="Pfam" id="PF13181">
    <property type="entry name" value="TPR_8"/>
    <property type="match status" value="1"/>
</dbReference>
<accession>A0A434ACL5</accession>
<reference evidence="3" key="1">
    <citation type="journal article" date="2019" name="Syst. Appl. Microbiol.">
        <title>Flavobacterium circumlabens sp. nov. and Flavobacterium cupreum sp. nov., two psychrotrophic species isolated from Antarctic environmental samples.</title>
        <authorList>
            <person name="Kralova S."/>
            <person name="Busse H.-J."/>
            <person name="Svec P."/>
            <person name="Maslanova I."/>
            <person name="Stankova E."/>
            <person name="Bartak M."/>
            <person name="Sedlacek I."/>
        </authorList>
    </citation>
    <scope>NUCLEOTIDE SEQUENCE [LARGE SCALE GENOMIC DNA]</scope>
    <source>
        <strain evidence="3">CCM 8825</strain>
    </source>
</reference>
<dbReference type="OrthoDB" id="1523318at2"/>
<keyword evidence="1" id="KW-0802">TPR repeat</keyword>
<dbReference type="Gene3D" id="1.25.40.10">
    <property type="entry name" value="Tetratricopeptide repeat domain"/>
    <property type="match status" value="1"/>
</dbReference>
<sequence length="186" mass="21375">MKGLLNAAITKVRERFSQSAKNPSVAHLEKAKMLFKSNRLQEALTHFDQAILAGFEYGVYELRGRCLQKLDYHYKAIDDFDKAIESDPLQFSMYYARAVSKKAILDFTGHLEDLHNAIYYYKKEPIEDQIMLDHFRTDVLSAQISIETLDSGGSSTAKVRSFEIKNLIKDSLHLIQKVRLKSKIVQ</sequence>
<gene>
    <name evidence="2" type="ORF">D0817_00250</name>
</gene>
<dbReference type="Proteomes" id="UP000288102">
    <property type="component" value="Unassembled WGS sequence"/>
</dbReference>
<name>A0A434ACL5_9FLAO</name>
<organism evidence="2 3">
    <name type="scientific">Flavobacterium cupreum</name>
    <dbReference type="NCBI Taxonomy" id="2133766"/>
    <lineage>
        <taxon>Bacteria</taxon>
        <taxon>Pseudomonadati</taxon>
        <taxon>Bacteroidota</taxon>
        <taxon>Flavobacteriia</taxon>
        <taxon>Flavobacteriales</taxon>
        <taxon>Flavobacteriaceae</taxon>
        <taxon>Flavobacterium</taxon>
    </lineage>
</organism>
<comment type="caution">
    <text evidence="2">The sequence shown here is derived from an EMBL/GenBank/DDBJ whole genome shotgun (WGS) entry which is preliminary data.</text>
</comment>
<dbReference type="RefSeq" id="WP_127336388.1">
    <property type="nucleotide sequence ID" value="NZ_QWDM01000001.1"/>
</dbReference>
<dbReference type="AlphaFoldDB" id="A0A434ACL5"/>
<evidence type="ECO:0000256" key="1">
    <source>
        <dbReference type="PROSITE-ProRule" id="PRU00339"/>
    </source>
</evidence>
<dbReference type="EMBL" id="QWDM01000001">
    <property type="protein sequence ID" value="RUT72093.1"/>
    <property type="molecule type" value="Genomic_DNA"/>
</dbReference>
<dbReference type="InterPro" id="IPR011990">
    <property type="entry name" value="TPR-like_helical_dom_sf"/>
</dbReference>
<feature type="repeat" description="TPR" evidence="1">
    <location>
        <begin position="57"/>
        <end position="90"/>
    </location>
</feature>
<proteinExistence type="predicted"/>
<dbReference type="PROSITE" id="PS50005">
    <property type="entry name" value="TPR"/>
    <property type="match status" value="1"/>
</dbReference>
<evidence type="ECO:0000313" key="2">
    <source>
        <dbReference type="EMBL" id="RUT72093.1"/>
    </source>
</evidence>
<evidence type="ECO:0000313" key="3">
    <source>
        <dbReference type="Proteomes" id="UP000288102"/>
    </source>
</evidence>
<dbReference type="InterPro" id="IPR019734">
    <property type="entry name" value="TPR_rpt"/>
</dbReference>
<protein>
    <recommendedName>
        <fullName evidence="4">Tetratricopeptide repeat protein</fullName>
    </recommendedName>
</protein>
<keyword evidence="3" id="KW-1185">Reference proteome</keyword>
<dbReference type="SUPFAM" id="SSF48452">
    <property type="entry name" value="TPR-like"/>
    <property type="match status" value="1"/>
</dbReference>